<evidence type="ECO:0000256" key="5">
    <source>
        <dbReference type="ARBA" id="ARBA00023163"/>
    </source>
</evidence>
<feature type="coiled-coil region" evidence="7">
    <location>
        <begin position="217"/>
        <end position="249"/>
    </location>
</feature>
<proteinExistence type="inferred from homology"/>
<dbReference type="OrthoDB" id="2193813at2759"/>
<protein>
    <recommendedName>
        <fullName evidence="3">Transcription initiation factor TFIID subunit 8</fullName>
    </recommendedName>
</protein>
<dbReference type="Gene3D" id="1.10.20.10">
    <property type="entry name" value="Histone, subunit A"/>
    <property type="match status" value="1"/>
</dbReference>
<dbReference type="GO" id="GO:0005669">
    <property type="term" value="C:transcription factor TFIID complex"/>
    <property type="evidence" value="ECO:0007669"/>
    <property type="project" value="InterPro"/>
</dbReference>
<dbReference type="Proteomes" id="UP000031036">
    <property type="component" value="Unassembled WGS sequence"/>
</dbReference>
<dbReference type="InterPro" id="IPR009072">
    <property type="entry name" value="Histone-fold"/>
</dbReference>
<gene>
    <name evidence="10" type="primary">TAF8</name>
    <name evidence="10" type="ORF">Tcan_03754</name>
    <name evidence="11" type="ORF">TCNE_LOCUS12838</name>
</gene>
<dbReference type="EMBL" id="JPKZ01021715">
    <property type="protein sequence ID" value="KHN71580.1"/>
    <property type="molecule type" value="Genomic_DNA"/>
</dbReference>
<keyword evidence="4" id="KW-0805">Transcription regulation</keyword>
<dbReference type="EMBL" id="UYWY01021450">
    <property type="protein sequence ID" value="VDM44159.1"/>
    <property type="molecule type" value="Genomic_DNA"/>
</dbReference>
<dbReference type="CDD" id="cd08049">
    <property type="entry name" value="TAF8"/>
    <property type="match status" value="1"/>
</dbReference>
<evidence type="ECO:0000256" key="8">
    <source>
        <dbReference type="SAM" id="MobiDB-lite"/>
    </source>
</evidence>
<sequence length="380" mass="42161">MAGRSSHPLCSTHSTSTYPPTAADFVYRKVLRQAVAAICKQAGFEVIEVNVLELLTHMICSYILEVGHMTRQFTELAGRTLSTPSDVIMALIDLGTSVMELPEFLSKCRSQGSLVIAPPKVQAALATPTPLRVGNARPHHPHIPDSLPPFPDPHTYIRTEISGDPELTYEKVREASAQLKRNSEASLRDFMLRTHPSTSVFSAFEQRIRHEARQILEESARQQKARLMARQAEMETERLNEELKKEVDEEMPELFEPASVGKSRPKPEGESALKGHMEDILAESLFVLSESESSLLRRRLPALCQIVEPSVDNSPYLGALLCDEMNDEGTEAPPSPAPTHTHSHANNESGAVGEEAPSEENPYLRGVRIPVRDDDECMQL</sequence>
<dbReference type="STRING" id="6265.A0A0B2URN8"/>
<dbReference type="OMA" id="EPHTYIH"/>
<reference evidence="11" key="2">
    <citation type="submission" date="2018-11" db="EMBL/GenBank/DDBJ databases">
        <authorList>
            <consortium name="Pathogen Informatics"/>
        </authorList>
    </citation>
    <scope>NUCLEOTIDE SEQUENCE [LARGE SCALE GENOMIC DNA]</scope>
</reference>
<dbReference type="AlphaFoldDB" id="A0A0B2URN8"/>
<reference evidence="10 12" key="1">
    <citation type="submission" date="2014-11" db="EMBL/GenBank/DDBJ databases">
        <title>Genetic blueprint of the zoonotic pathogen Toxocara canis.</title>
        <authorList>
            <person name="Zhu X.-Q."/>
            <person name="Korhonen P.K."/>
            <person name="Cai H."/>
            <person name="Young N.D."/>
            <person name="Nejsum P."/>
            <person name="von Samson-Himmelstjerna G."/>
            <person name="Boag P.R."/>
            <person name="Tan P."/>
            <person name="Li Q."/>
            <person name="Min J."/>
            <person name="Yang Y."/>
            <person name="Wang X."/>
            <person name="Fang X."/>
            <person name="Hall R.S."/>
            <person name="Hofmann A."/>
            <person name="Sternberg P.W."/>
            <person name="Jex A.R."/>
            <person name="Gasser R.B."/>
        </authorList>
    </citation>
    <scope>NUCLEOTIDE SEQUENCE [LARGE SCALE GENOMIC DNA]</scope>
    <source>
        <strain evidence="10">PN_DK_2014</strain>
    </source>
</reference>
<feature type="domain" description="Bromodomain associated" evidence="9">
    <location>
        <begin position="24"/>
        <end position="100"/>
    </location>
</feature>
<dbReference type="InterPro" id="IPR006565">
    <property type="entry name" value="BTP"/>
</dbReference>
<evidence type="ECO:0000256" key="3">
    <source>
        <dbReference type="ARBA" id="ARBA00017307"/>
    </source>
</evidence>
<evidence type="ECO:0000259" key="9">
    <source>
        <dbReference type="SMART" id="SM00576"/>
    </source>
</evidence>
<feature type="region of interest" description="Disordered" evidence="8">
    <location>
        <begin position="326"/>
        <end position="380"/>
    </location>
</feature>
<dbReference type="InterPro" id="IPR019473">
    <property type="entry name" value="TFIID_su8_C"/>
</dbReference>
<evidence type="ECO:0000313" key="11">
    <source>
        <dbReference type="EMBL" id="VDM44159.1"/>
    </source>
</evidence>
<keyword evidence="5" id="KW-0804">Transcription</keyword>
<evidence type="ECO:0000256" key="1">
    <source>
        <dbReference type="ARBA" id="ARBA00004123"/>
    </source>
</evidence>
<dbReference type="GO" id="GO:0003743">
    <property type="term" value="F:translation initiation factor activity"/>
    <property type="evidence" value="ECO:0007669"/>
    <property type="project" value="UniProtKB-KW"/>
</dbReference>
<dbReference type="Pfam" id="PF07524">
    <property type="entry name" value="Bromo_TP"/>
    <property type="match status" value="1"/>
</dbReference>
<keyword evidence="12" id="KW-1185">Reference proteome</keyword>
<evidence type="ECO:0000313" key="10">
    <source>
        <dbReference type="EMBL" id="KHN71580.1"/>
    </source>
</evidence>
<dbReference type="PANTHER" id="PTHR46469">
    <property type="entry name" value="TRANSCRIPTION INITIATION FACTOR TFIID SUBUNIT 8"/>
    <property type="match status" value="1"/>
</dbReference>
<evidence type="ECO:0000313" key="12">
    <source>
        <dbReference type="Proteomes" id="UP000031036"/>
    </source>
</evidence>
<dbReference type="CDD" id="cd22918">
    <property type="entry name" value="HFD_TAF8"/>
    <property type="match status" value="1"/>
</dbReference>
<comment type="subcellular location">
    <subcellularLocation>
        <location evidence="1">Nucleus</location>
    </subcellularLocation>
</comment>
<organism evidence="10 12">
    <name type="scientific">Toxocara canis</name>
    <name type="common">Canine roundworm</name>
    <dbReference type="NCBI Taxonomy" id="6265"/>
    <lineage>
        <taxon>Eukaryota</taxon>
        <taxon>Metazoa</taxon>
        <taxon>Ecdysozoa</taxon>
        <taxon>Nematoda</taxon>
        <taxon>Chromadorea</taxon>
        <taxon>Rhabditida</taxon>
        <taxon>Spirurina</taxon>
        <taxon>Ascaridomorpha</taxon>
        <taxon>Ascaridoidea</taxon>
        <taxon>Toxocaridae</taxon>
        <taxon>Toxocara</taxon>
    </lineage>
</organism>
<evidence type="ECO:0000256" key="4">
    <source>
        <dbReference type="ARBA" id="ARBA00023015"/>
    </source>
</evidence>
<keyword evidence="7" id="KW-0175">Coiled coil</keyword>
<dbReference type="InterPro" id="IPR037818">
    <property type="entry name" value="TAF8"/>
</dbReference>
<dbReference type="SMART" id="SM00576">
    <property type="entry name" value="BTP"/>
    <property type="match status" value="1"/>
</dbReference>
<comment type="similarity">
    <text evidence="2">Belongs to the TAF8 family.</text>
</comment>
<dbReference type="Pfam" id="PF10406">
    <property type="entry name" value="TAF8_C"/>
    <property type="match status" value="1"/>
</dbReference>
<evidence type="ECO:0000256" key="7">
    <source>
        <dbReference type="SAM" id="Coils"/>
    </source>
</evidence>
<evidence type="ECO:0000256" key="2">
    <source>
        <dbReference type="ARBA" id="ARBA00008767"/>
    </source>
</evidence>
<keyword evidence="6" id="KW-0539">Nucleus</keyword>
<dbReference type="GO" id="GO:0046982">
    <property type="term" value="F:protein heterodimerization activity"/>
    <property type="evidence" value="ECO:0007669"/>
    <property type="project" value="InterPro"/>
</dbReference>
<name>A0A0B2URN8_TOXCA</name>
<keyword evidence="10" id="KW-0396">Initiation factor</keyword>
<accession>A0A0B2URN8</accession>
<dbReference type="GO" id="GO:0006367">
    <property type="term" value="P:transcription initiation at RNA polymerase II promoter"/>
    <property type="evidence" value="ECO:0007669"/>
    <property type="project" value="TreeGrafter"/>
</dbReference>
<keyword evidence="10" id="KW-0648">Protein biosynthesis</keyword>
<dbReference type="PANTHER" id="PTHR46469:SF1">
    <property type="entry name" value="TRANSCRIPTION INITIATION FACTOR TFIID SUBUNIT 8"/>
    <property type="match status" value="1"/>
</dbReference>
<evidence type="ECO:0000256" key="6">
    <source>
        <dbReference type="ARBA" id="ARBA00023242"/>
    </source>
</evidence>